<proteinExistence type="predicted"/>
<reference evidence="2" key="1">
    <citation type="submission" date="2021-10" db="EMBL/GenBank/DDBJ databases">
        <title>Melipona bicolor Genome sequencing and assembly.</title>
        <authorList>
            <person name="Araujo N.S."/>
            <person name="Arias M.C."/>
        </authorList>
    </citation>
    <scope>NUCLEOTIDE SEQUENCE</scope>
    <source>
        <strain evidence="2">USP_2M_L1-L4_2017</strain>
        <tissue evidence="2">Whole body</tissue>
    </source>
</reference>
<keyword evidence="3" id="KW-1185">Reference proteome</keyword>
<name>A0AA40G4V8_9HYME</name>
<feature type="region of interest" description="Disordered" evidence="1">
    <location>
        <begin position="122"/>
        <end position="156"/>
    </location>
</feature>
<comment type="caution">
    <text evidence="2">The sequence shown here is derived from an EMBL/GenBank/DDBJ whole genome shotgun (WGS) entry which is preliminary data.</text>
</comment>
<organism evidence="2 3">
    <name type="scientific">Melipona bicolor</name>
    <dbReference type="NCBI Taxonomy" id="60889"/>
    <lineage>
        <taxon>Eukaryota</taxon>
        <taxon>Metazoa</taxon>
        <taxon>Ecdysozoa</taxon>
        <taxon>Arthropoda</taxon>
        <taxon>Hexapoda</taxon>
        <taxon>Insecta</taxon>
        <taxon>Pterygota</taxon>
        <taxon>Neoptera</taxon>
        <taxon>Endopterygota</taxon>
        <taxon>Hymenoptera</taxon>
        <taxon>Apocrita</taxon>
        <taxon>Aculeata</taxon>
        <taxon>Apoidea</taxon>
        <taxon>Anthophila</taxon>
        <taxon>Apidae</taxon>
        <taxon>Melipona</taxon>
    </lineage>
</organism>
<dbReference type="EMBL" id="JAHYIQ010000006">
    <property type="protein sequence ID" value="KAK1131110.1"/>
    <property type="molecule type" value="Genomic_DNA"/>
</dbReference>
<dbReference type="Proteomes" id="UP001177670">
    <property type="component" value="Unassembled WGS sequence"/>
</dbReference>
<sequence length="156" mass="17221">MSGELPRTGDGTGGVTTANLKFPVAVFEADRSMDNYRDYPTDKPAKSSRVYRPWCTNENLDRVQLSRVPGASFQPLSRDSSINFFAAAAQTSPSSLPHGTVPENSTSFQVRSSYGIAEKLIASAGRPGGEEKRKQKGQECRRFTERCDNRARRDIT</sequence>
<evidence type="ECO:0000313" key="2">
    <source>
        <dbReference type="EMBL" id="KAK1131110.1"/>
    </source>
</evidence>
<evidence type="ECO:0000256" key="1">
    <source>
        <dbReference type="SAM" id="MobiDB-lite"/>
    </source>
</evidence>
<accession>A0AA40G4V8</accession>
<evidence type="ECO:0000313" key="3">
    <source>
        <dbReference type="Proteomes" id="UP001177670"/>
    </source>
</evidence>
<protein>
    <submittedName>
        <fullName evidence="2">Uncharacterized protein</fullName>
    </submittedName>
</protein>
<gene>
    <name evidence="2" type="ORF">K0M31_017406</name>
</gene>
<dbReference type="AlphaFoldDB" id="A0AA40G4V8"/>
<feature type="compositionally biased region" description="Basic and acidic residues" evidence="1">
    <location>
        <begin position="128"/>
        <end position="156"/>
    </location>
</feature>